<dbReference type="InterPro" id="IPR000835">
    <property type="entry name" value="HTH_MarR-typ"/>
</dbReference>
<dbReference type="Gene3D" id="1.10.10.10">
    <property type="entry name" value="Winged helix-like DNA-binding domain superfamily/Winged helix DNA-binding domain"/>
    <property type="match status" value="1"/>
</dbReference>
<gene>
    <name evidence="2" type="ORF">F3087_11875</name>
</gene>
<organism evidence="2 3">
    <name type="scientific">Nocardia colli</name>
    <dbReference type="NCBI Taxonomy" id="2545717"/>
    <lineage>
        <taxon>Bacteria</taxon>
        <taxon>Bacillati</taxon>
        <taxon>Actinomycetota</taxon>
        <taxon>Actinomycetes</taxon>
        <taxon>Mycobacteriales</taxon>
        <taxon>Nocardiaceae</taxon>
        <taxon>Nocardia</taxon>
    </lineage>
</organism>
<dbReference type="PANTHER" id="PTHR33164:SF99">
    <property type="entry name" value="MARR FAMILY REGULATORY PROTEIN"/>
    <property type="match status" value="1"/>
</dbReference>
<dbReference type="Pfam" id="PF12802">
    <property type="entry name" value="MarR_2"/>
    <property type="match status" value="1"/>
</dbReference>
<dbReference type="PANTHER" id="PTHR33164">
    <property type="entry name" value="TRANSCRIPTIONAL REGULATOR, MARR FAMILY"/>
    <property type="match status" value="1"/>
</dbReference>
<sequence>MDATELFDDPRLTTMGLLFEAYEGVVTKLEPVWKSHGLSGLDLNALMRLSRSPNRRLRMTDLAAQTTLSTSGVTRLVDRLARAGLVERELDPGDRRSAYAVLTDPGAARLEEVLPDYLDAVERWFTGLLTPAQLDGMIAALRIIRDVTNPHATVGIDRSAKV</sequence>
<protein>
    <submittedName>
        <fullName evidence="2">MarR family transcriptional regulator</fullName>
    </submittedName>
</protein>
<dbReference type="GO" id="GO:0006950">
    <property type="term" value="P:response to stress"/>
    <property type="evidence" value="ECO:0007669"/>
    <property type="project" value="TreeGrafter"/>
</dbReference>
<dbReference type="AlphaFoldDB" id="A0A5N0EFS0"/>
<evidence type="ECO:0000313" key="3">
    <source>
        <dbReference type="Proteomes" id="UP000323876"/>
    </source>
</evidence>
<dbReference type="InterPro" id="IPR039422">
    <property type="entry name" value="MarR/SlyA-like"/>
</dbReference>
<dbReference type="GO" id="GO:0003700">
    <property type="term" value="F:DNA-binding transcription factor activity"/>
    <property type="evidence" value="ECO:0007669"/>
    <property type="project" value="InterPro"/>
</dbReference>
<dbReference type="InterPro" id="IPR036390">
    <property type="entry name" value="WH_DNA-bd_sf"/>
</dbReference>
<evidence type="ECO:0000259" key="1">
    <source>
        <dbReference type="PROSITE" id="PS50995"/>
    </source>
</evidence>
<dbReference type="EMBL" id="VXLC01000004">
    <property type="protein sequence ID" value="KAA8887803.1"/>
    <property type="molecule type" value="Genomic_DNA"/>
</dbReference>
<dbReference type="InterPro" id="IPR036388">
    <property type="entry name" value="WH-like_DNA-bd_sf"/>
</dbReference>
<comment type="caution">
    <text evidence="2">The sequence shown here is derived from an EMBL/GenBank/DDBJ whole genome shotgun (WGS) entry which is preliminary data.</text>
</comment>
<dbReference type="RefSeq" id="WP_150401981.1">
    <property type="nucleotide sequence ID" value="NZ_JBHJYQ010000006.1"/>
</dbReference>
<name>A0A5N0EFS0_9NOCA</name>
<feature type="domain" description="HTH marR-type" evidence="1">
    <location>
        <begin position="8"/>
        <end position="146"/>
    </location>
</feature>
<dbReference type="SMART" id="SM00347">
    <property type="entry name" value="HTH_MARR"/>
    <property type="match status" value="1"/>
</dbReference>
<reference evidence="2 3" key="1">
    <citation type="submission" date="2019-09" db="EMBL/GenBank/DDBJ databases">
        <authorList>
            <person name="Wang X."/>
        </authorList>
    </citation>
    <scope>NUCLEOTIDE SEQUENCE [LARGE SCALE GENOMIC DNA]</scope>
    <source>
        <strain evidence="2 3">CICC 11023</strain>
    </source>
</reference>
<dbReference type="SUPFAM" id="SSF46785">
    <property type="entry name" value="Winged helix' DNA-binding domain"/>
    <property type="match status" value="1"/>
</dbReference>
<dbReference type="Proteomes" id="UP000323876">
    <property type="component" value="Unassembled WGS sequence"/>
</dbReference>
<accession>A0A5N0EFS0</accession>
<keyword evidence="3" id="KW-1185">Reference proteome</keyword>
<dbReference type="PROSITE" id="PS50995">
    <property type="entry name" value="HTH_MARR_2"/>
    <property type="match status" value="1"/>
</dbReference>
<proteinExistence type="predicted"/>
<evidence type="ECO:0000313" key="2">
    <source>
        <dbReference type="EMBL" id="KAA8887803.1"/>
    </source>
</evidence>
<dbReference type="OrthoDB" id="5295456at2"/>